<evidence type="ECO:0000313" key="14">
    <source>
        <dbReference type="EMBL" id="GED24135.1"/>
    </source>
</evidence>
<feature type="domain" description="PAS" evidence="12">
    <location>
        <begin position="209"/>
        <end position="282"/>
    </location>
</feature>
<dbReference type="EMBL" id="RHHN01000048">
    <property type="protein sequence ID" value="RNB53220.1"/>
    <property type="molecule type" value="Genomic_DNA"/>
</dbReference>
<dbReference type="SUPFAM" id="SSF47384">
    <property type="entry name" value="Homodimeric domain of signal transducing histidine kinase"/>
    <property type="match status" value="1"/>
</dbReference>
<dbReference type="InterPro" id="IPR001610">
    <property type="entry name" value="PAC"/>
</dbReference>
<dbReference type="Proteomes" id="UP000276178">
    <property type="component" value="Unassembled WGS sequence"/>
</dbReference>
<dbReference type="InterPro" id="IPR003661">
    <property type="entry name" value="HisK_dim/P_dom"/>
</dbReference>
<comment type="catalytic activity">
    <reaction evidence="1">
        <text>ATP + protein L-histidine = ADP + protein N-phospho-L-histidine.</text>
        <dbReference type="EC" id="2.7.13.3"/>
    </reaction>
</comment>
<dbReference type="GO" id="GO:0005524">
    <property type="term" value="F:ATP binding"/>
    <property type="evidence" value="ECO:0007669"/>
    <property type="project" value="UniProtKB-KW"/>
</dbReference>
<feature type="coiled-coil region" evidence="9">
    <location>
        <begin position="67"/>
        <end position="94"/>
    </location>
</feature>
<evidence type="ECO:0000256" key="5">
    <source>
        <dbReference type="ARBA" id="ARBA00022741"/>
    </source>
</evidence>
<evidence type="ECO:0000256" key="3">
    <source>
        <dbReference type="ARBA" id="ARBA00022553"/>
    </source>
</evidence>
<dbReference type="SUPFAM" id="SSF55785">
    <property type="entry name" value="PYP-like sensor domain (PAS domain)"/>
    <property type="match status" value="2"/>
</dbReference>
<dbReference type="InterPro" id="IPR013656">
    <property type="entry name" value="PAS_4"/>
</dbReference>
<dbReference type="SMART" id="SM00388">
    <property type="entry name" value="HisKA"/>
    <property type="match status" value="1"/>
</dbReference>
<evidence type="ECO:0000256" key="4">
    <source>
        <dbReference type="ARBA" id="ARBA00022679"/>
    </source>
</evidence>
<reference evidence="15 16" key="1">
    <citation type="submission" date="2018-10" db="EMBL/GenBank/DDBJ databases">
        <title>Phylogenomics of Brevibacillus.</title>
        <authorList>
            <person name="Dunlap C."/>
        </authorList>
    </citation>
    <scope>NUCLEOTIDE SEQUENCE [LARGE SCALE GENOMIC DNA]</scope>
    <source>
        <strain evidence="15 16">NRRL NRS 1219</strain>
    </source>
</reference>
<keyword evidence="8" id="KW-0902">Two-component regulatory system</keyword>
<dbReference type="InterPro" id="IPR000700">
    <property type="entry name" value="PAS-assoc_C"/>
</dbReference>
<dbReference type="InterPro" id="IPR036890">
    <property type="entry name" value="HATPase_C_sf"/>
</dbReference>
<dbReference type="InterPro" id="IPR003594">
    <property type="entry name" value="HATPase_dom"/>
</dbReference>
<feature type="transmembrane region" description="Helical" evidence="10">
    <location>
        <begin position="39"/>
        <end position="58"/>
    </location>
</feature>
<dbReference type="Gene3D" id="3.30.450.20">
    <property type="entry name" value="PAS domain"/>
    <property type="match status" value="2"/>
</dbReference>
<dbReference type="SMART" id="SM00387">
    <property type="entry name" value="HATPase_c"/>
    <property type="match status" value="1"/>
</dbReference>
<dbReference type="CDD" id="cd00082">
    <property type="entry name" value="HisKA"/>
    <property type="match status" value="1"/>
</dbReference>
<evidence type="ECO:0000256" key="10">
    <source>
        <dbReference type="SAM" id="Phobius"/>
    </source>
</evidence>
<dbReference type="EC" id="2.7.13.3" evidence="2"/>
<keyword evidence="17" id="KW-1185">Reference proteome</keyword>
<dbReference type="SMART" id="SM00086">
    <property type="entry name" value="PAC"/>
    <property type="match status" value="2"/>
</dbReference>
<keyword evidence="10" id="KW-0472">Membrane</keyword>
<evidence type="ECO:0000256" key="7">
    <source>
        <dbReference type="ARBA" id="ARBA00022840"/>
    </source>
</evidence>
<comment type="caution">
    <text evidence="15">The sequence shown here is derived from an EMBL/GenBank/DDBJ whole genome shotgun (WGS) entry which is preliminary data.</text>
</comment>
<reference evidence="14 17" key="2">
    <citation type="submission" date="2019-06" db="EMBL/GenBank/DDBJ databases">
        <title>Whole genome shotgun sequence of Brevibacillus agri NBRC 15538.</title>
        <authorList>
            <person name="Hosoyama A."/>
            <person name="Uohara A."/>
            <person name="Ohji S."/>
            <person name="Ichikawa N."/>
        </authorList>
    </citation>
    <scope>NUCLEOTIDE SEQUENCE [LARGE SCALE GENOMIC DNA]</scope>
    <source>
        <strain evidence="14 17">NBRC 15538</strain>
    </source>
</reference>
<evidence type="ECO:0000256" key="1">
    <source>
        <dbReference type="ARBA" id="ARBA00000085"/>
    </source>
</evidence>
<dbReference type="PRINTS" id="PR00344">
    <property type="entry name" value="BCTRLSENSOR"/>
</dbReference>
<dbReference type="Pfam" id="PF00512">
    <property type="entry name" value="HisKA"/>
    <property type="match status" value="1"/>
</dbReference>
<feature type="transmembrane region" description="Helical" evidence="10">
    <location>
        <begin position="6"/>
        <end position="27"/>
    </location>
</feature>
<evidence type="ECO:0000259" key="11">
    <source>
        <dbReference type="PROSITE" id="PS50109"/>
    </source>
</evidence>
<evidence type="ECO:0000259" key="13">
    <source>
        <dbReference type="PROSITE" id="PS50113"/>
    </source>
</evidence>
<dbReference type="GO" id="GO:0000155">
    <property type="term" value="F:phosphorelay sensor kinase activity"/>
    <property type="evidence" value="ECO:0007669"/>
    <property type="project" value="InterPro"/>
</dbReference>
<dbReference type="InterPro" id="IPR005467">
    <property type="entry name" value="His_kinase_dom"/>
</dbReference>
<dbReference type="SMART" id="SM00091">
    <property type="entry name" value="PAS"/>
    <property type="match status" value="2"/>
</dbReference>
<dbReference type="Gene3D" id="1.10.287.130">
    <property type="match status" value="1"/>
</dbReference>
<organism evidence="15 16">
    <name type="scientific">Brevibacillus agri</name>
    <dbReference type="NCBI Taxonomy" id="51101"/>
    <lineage>
        <taxon>Bacteria</taxon>
        <taxon>Bacillati</taxon>
        <taxon>Bacillota</taxon>
        <taxon>Bacilli</taxon>
        <taxon>Bacillales</taxon>
        <taxon>Paenibacillaceae</taxon>
        <taxon>Brevibacillus</taxon>
    </lineage>
</organism>
<keyword evidence="9" id="KW-0175">Coiled coil</keyword>
<dbReference type="AlphaFoldDB" id="A0A3M8APX1"/>
<name>A0A3M8APX1_9BACL</name>
<dbReference type="Pfam" id="PF02518">
    <property type="entry name" value="HATPase_c"/>
    <property type="match status" value="1"/>
</dbReference>
<protein>
    <recommendedName>
        <fullName evidence="2">histidine kinase</fullName>
        <ecNumber evidence="2">2.7.13.3</ecNumber>
    </recommendedName>
</protein>
<evidence type="ECO:0000256" key="2">
    <source>
        <dbReference type="ARBA" id="ARBA00012438"/>
    </source>
</evidence>
<dbReference type="Pfam" id="PF08448">
    <property type="entry name" value="PAS_4"/>
    <property type="match status" value="1"/>
</dbReference>
<evidence type="ECO:0000313" key="15">
    <source>
        <dbReference type="EMBL" id="RNB53220.1"/>
    </source>
</evidence>
<keyword evidence="10" id="KW-0812">Transmembrane</keyword>
<dbReference type="NCBIfam" id="TIGR00229">
    <property type="entry name" value="sensory_box"/>
    <property type="match status" value="2"/>
</dbReference>
<keyword evidence="10" id="KW-1133">Transmembrane helix</keyword>
<keyword evidence="6 15" id="KW-0418">Kinase</keyword>
<dbReference type="CDD" id="cd00130">
    <property type="entry name" value="PAS"/>
    <property type="match status" value="2"/>
</dbReference>
<sequence length="562" mass="63388">MIPIGSSSFMLSLTLIIGWIPVSVLLLRHYPERIDLWSFFSLNLLYALLLTIPCYRMYKQAREGGQHTREQEELARLRRELDKAKELLDAFLQQTPDAVSILDLDGKFIHVNQASVEQFGYSTSDLLGKTIPCVPEEYRAEMEHYHAEVLRGKAIVGYETVRRHQNGSLMHVSLSYGPVLDKQGRVTGIICCSRDITQRKQIEQELQESQAHFRLITENMSEMIYLVKRDGSVAYVSNAHATFLGYSCEEMTRMGPAVIHMIIHPEDQKRVTELFKQCWRKEEEATTFYRLKHSQGHWVNVESRFKPVGNSDGVGDSMLIVSRDVSEITKTKEMLRQSDKLSAIGQLAAGIAHEIRNPLTSLRGFIQLLDASVGGAQRNYCQIMLSELDRINLIVSELLVLAKPQAVRFQPKDLSELIRNVLSLLESQANLKNIQMHASIDEQLPLISCEENQIKQVLLNLCKNAMEALPDGGEIYVKGQQVSAEHIQISIRDNGCGIDPERIPRMGEPFYTTKENGTGLGLMVSQRILEDHGGSLQIESERQKGTTVSIVLPVCVKSASQV</sequence>
<dbReference type="PANTHER" id="PTHR43065">
    <property type="entry name" value="SENSOR HISTIDINE KINASE"/>
    <property type="match status" value="1"/>
</dbReference>
<dbReference type="PROSITE" id="PS50112">
    <property type="entry name" value="PAS"/>
    <property type="match status" value="2"/>
</dbReference>
<evidence type="ECO:0000256" key="9">
    <source>
        <dbReference type="SAM" id="Coils"/>
    </source>
</evidence>
<dbReference type="Proteomes" id="UP000317180">
    <property type="component" value="Unassembled WGS sequence"/>
</dbReference>
<dbReference type="InterPro" id="IPR036097">
    <property type="entry name" value="HisK_dim/P_sf"/>
</dbReference>
<dbReference type="Pfam" id="PF08447">
    <property type="entry name" value="PAS_3"/>
    <property type="match status" value="1"/>
</dbReference>
<evidence type="ECO:0000313" key="16">
    <source>
        <dbReference type="Proteomes" id="UP000276178"/>
    </source>
</evidence>
<dbReference type="InterPro" id="IPR000014">
    <property type="entry name" value="PAS"/>
</dbReference>
<gene>
    <name evidence="14" type="ORF">BAG01nite_02370</name>
    <name evidence="15" type="ORF">EB820_16655</name>
</gene>
<evidence type="ECO:0000256" key="6">
    <source>
        <dbReference type="ARBA" id="ARBA00022777"/>
    </source>
</evidence>
<keyword evidence="7" id="KW-0067">ATP-binding</keyword>
<keyword evidence="3" id="KW-0597">Phosphoprotein</keyword>
<evidence type="ECO:0000256" key="8">
    <source>
        <dbReference type="ARBA" id="ARBA00023012"/>
    </source>
</evidence>
<dbReference type="PANTHER" id="PTHR43065:SF34">
    <property type="entry name" value="SPORULATION KINASE A"/>
    <property type="match status" value="1"/>
</dbReference>
<dbReference type="PROSITE" id="PS50113">
    <property type="entry name" value="PAC"/>
    <property type="match status" value="1"/>
</dbReference>
<dbReference type="InterPro" id="IPR035965">
    <property type="entry name" value="PAS-like_dom_sf"/>
</dbReference>
<feature type="domain" description="PAC" evidence="13">
    <location>
        <begin position="156"/>
        <end position="208"/>
    </location>
</feature>
<dbReference type="SUPFAM" id="SSF55874">
    <property type="entry name" value="ATPase domain of HSP90 chaperone/DNA topoisomerase II/histidine kinase"/>
    <property type="match status" value="1"/>
</dbReference>
<evidence type="ECO:0000313" key="17">
    <source>
        <dbReference type="Proteomes" id="UP000317180"/>
    </source>
</evidence>
<keyword evidence="5" id="KW-0547">Nucleotide-binding</keyword>
<dbReference type="OrthoDB" id="9815750at2"/>
<accession>A0A3M8APX1</accession>
<feature type="domain" description="Histidine kinase" evidence="11">
    <location>
        <begin position="350"/>
        <end position="556"/>
    </location>
</feature>
<proteinExistence type="predicted"/>
<dbReference type="Gene3D" id="3.30.565.10">
    <property type="entry name" value="Histidine kinase-like ATPase, C-terminal domain"/>
    <property type="match status" value="1"/>
</dbReference>
<evidence type="ECO:0000259" key="12">
    <source>
        <dbReference type="PROSITE" id="PS50112"/>
    </source>
</evidence>
<dbReference type="InterPro" id="IPR013655">
    <property type="entry name" value="PAS_fold_3"/>
</dbReference>
<dbReference type="EMBL" id="BJOD01000001">
    <property type="protein sequence ID" value="GED24135.1"/>
    <property type="molecule type" value="Genomic_DNA"/>
</dbReference>
<feature type="domain" description="PAS" evidence="12">
    <location>
        <begin position="84"/>
        <end position="153"/>
    </location>
</feature>
<keyword evidence="4" id="KW-0808">Transferase</keyword>
<dbReference type="PROSITE" id="PS50109">
    <property type="entry name" value="HIS_KIN"/>
    <property type="match status" value="1"/>
</dbReference>
<dbReference type="InterPro" id="IPR004358">
    <property type="entry name" value="Sig_transdc_His_kin-like_C"/>
</dbReference>